<keyword evidence="5" id="KW-0732">Signal</keyword>
<protein>
    <submittedName>
        <fullName evidence="7">C40 family peptidase</fullName>
    </submittedName>
</protein>
<dbReference type="EMBL" id="JADGII010000016">
    <property type="protein sequence ID" value="MBF0637287.1"/>
    <property type="molecule type" value="Genomic_DNA"/>
</dbReference>
<comment type="caution">
    <text evidence="7">The sequence shown here is derived from an EMBL/GenBank/DDBJ whole genome shotgun (WGS) entry which is preliminary data.</text>
</comment>
<dbReference type="PROSITE" id="PS51257">
    <property type="entry name" value="PROKAR_LIPOPROTEIN"/>
    <property type="match status" value="1"/>
</dbReference>
<comment type="similarity">
    <text evidence="1">Belongs to the peptidase C40 family.</text>
</comment>
<dbReference type="Gene3D" id="3.90.1720.10">
    <property type="entry name" value="endopeptidase domain like (from Nostoc punctiforme)"/>
    <property type="match status" value="1"/>
</dbReference>
<evidence type="ECO:0000256" key="2">
    <source>
        <dbReference type="ARBA" id="ARBA00022670"/>
    </source>
</evidence>
<gene>
    <name evidence="7" type="ORF">INT08_08895</name>
</gene>
<dbReference type="Pfam" id="PF00877">
    <property type="entry name" value="NLPC_P60"/>
    <property type="match status" value="1"/>
</dbReference>
<proteinExistence type="inferred from homology"/>
<dbReference type="PROSITE" id="PS51935">
    <property type="entry name" value="NLPC_P60"/>
    <property type="match status" value="1"/>
</dbReference>
<evidence type="ECO:0000256" key="3">
    <source>
        <dbReference type="ARBA" id="ARBA00022801"/>
    </source>
</evidence>
<dbReference type="PANTHER" id="PTHR47053">
    <property type="entry name" value="MUREIN DD-ENDOPEPTIDASE MEPH-RELATED"/>
    <property type="match status" value="1"/>
</dbReference>
<reference evidence="7 8" key="1">
    <citation type="journal article" date="2020" name="Microorganisms">
        <title>Simultaneous Genome Sequencing of Prosthecochloris ethylica and Desulfuromonas acetoxidans within a Syntrophic Mixture Reveals Unique Pili and Protein Interactions.</title>
        <authorList>
            <person name="Kyndt J.A."/>
            <person name="Van Beeumen J.J."/>
            <person name="Meyer T.E."/>
        </authorList>
    </citation>
    <scope>NUCLEOTIDE SEQUENCE [LARGE SCALE GENOMIC DNA]</scope>
    <source>
        <strain evidence="7 8">N3</strain>
    </source>
</reference>
<keyword evidence="8" id="KW-1185">Reference proteome</keyword>
<keyword evidence="2" id="KW-0645">Protease</keyword>
<dbReference type="InterPro" id="IPR051202">
    <property type="entry name" value="Peptidase_C40"/>
</dbReference>
<feature type="signal peptide" evidence="5">
    <location>
        <begin position="1"/>
        <end position="24"/>
    </location>
</feature>
<evidence type="ECO:0000256" key="5">
    <source>
        <dbReference type="SAM" id="SignalP"/>
    </source>
</evidence>
<keyword evidence="4" id="KW-0788">Thiol protease</keyword>
<organism evidence="7 8">
    <name type="scientific">Prosthecochloris ethylica</name>
    <dbReference type="NCBI Taxonomy" id="2743976"/>
    <lineage>
        <taxon>Bacteria</taxon>
        <taxon>Pseudomonadati</taxon>
        <taxon>Chlorobiota</taxon>
        <taxon>Chlorobiia</taxon>
        <taxon>Chlorobiales</taxon>
        <taxon>Chlorobiaceae</taxon>
        <taxon>Prosthecochloris</taxon>
    </lineage>
</organism>
<evidence type="ECO:0000259" key="6">
    <source>
        <dbReference type="PROSITE" id="PS51935"/>
    </source>
</evidence>
<dbReference type="Proteomes" id="UP000619838">
    <property type="component" value="Unassembled WGS sequence"/>
</dbReference>
<feature type="chain" id="PRO_5045912075" evidence="5">
    <location>
        <begin position="25"/>
        <end position="178"/>
    </location>
</feature>
<dbReference type="InterPro" id="IPR000064">
    <property type="entry name" value="NLP_P60_dom"/>
</dbReference>
<evidence type="ECO:0000256" key="4">
    <source>
        <dbReference type="ARBA" id="ARBA00022807"/>
    </source>
</evidence>
<sequence length="178" mass="19801">MKAEKKAFRRAVMVLLCITLGGCAGTSSFQGVQYSSKNSKSDIYTPLPVITTEEQLVRMLENLTELVGTGYRYGGTGNGAFDCSGFVQHIFRDTFNARIPRTARNQSRFGPETDDGELQRGDLVFFRLGGSRIDHVGIYLDDGLFVHASSSKGVTLASLRHPYYARHFIKAVRLLEIR</sequence>
<evidence type="ECO:0000313" key="7">
    <source>
        <dbReference type="EMBL" id="MBF0637287.1"/>
    </source>
</evidence>
<dbReference type="InterPro" id="IPR038765">
    <property type="entry name" value="Papain-like_cys_pep_sf"/>
</dbReference>
<name>A0ABR9XT89_9CHLB</name>
<feature type="domain" description="NlpC/P60" evidence="6">
    <location>
        <begin position="50"/>
        <end position="175"/>
    </location>
</feature>
<dbReference type="PANTHER" id="PTHR47053:SF1">
    <property type="entry name" value="MUREIN DD-ENDOPEPTIDASE MEPH-RELATED"/>
    <property type="match status" value="1"/>
</dbReference>
<evidence type="ECO:0000256" key="1">
    <source>
        <dbReference type="ARBA" id="ARBA00007074"/>
    </source>
</evidence>
<evidence type="ECO:0000313" key="8">
    <source>
        <dbReference type="Proteomes" id="UP000619838"/>
    </source>
</evidence>
<accession>A0ABR9XT89</accession>
<keyword evidence="3" id="KW-0378">Hydrolase</keyword>
<dbReference type="SUPFAM" id="SSF54001">
    <property type="entry name" value="Cysteine proteinases"/>
    <property type="match status" value="1"/>
</dbReference>